<reference evidence="3 4" key="1">
    <citation type="submission" date="2023-12" db="EMBL/GenBank/DDBJ databases">
        <title>A high-quality genome assembly for Dillenia turbinata (Dilleniales).</title>
        <authorList>
            <person name="Chanderbali A."/>
        </authorList>
    </citation>
    <scope>NUCLEOTIDE SEQUENCE [LARGE SCALE GENOMIC DNA]</scope>
    <source>
        <strain evidence="3">LSX21</strain>
        <tissue evidence="3">Leaf</tissue>
    </source>
</reference>
<keyword evidence="1" id="KW-0677">Repeat</keyword>
<dbReference type="Pfam" id="PF20431">
    <property type="entry name" value="E_motif"/>
    <property type="match status" value="1"/>
</dbReference>
<name>A0AAN8Z6Q8_9MAGN</name>
<evidence type="ECO:0000313" key="4">
    <source>
        <dbReference type="Proteomes" id="UP001370490"/>
    </source>
</evidence>
<dbReference type="AlphaFoldDB" id="A0AAN8Z6Q8"/>
<dbReference type="InterPro" id="IPR046960">
    <property type="entry name" value="PPR_At4g14850-like_plant"/>
</dbReference>
<gene>
    <name evidence="3" type="ORF">RJ641_010725</name>
</gene>
<dbReference type="GO" id="GO:0009451">
    <property type="term" value="P:RNA modification"/>
    <property type="evidence" value="ECO:0007669"/>
    <property type="project" value="InterPro"/>
</dbReference>
<evidence type="ECO:0000256" key="1">
    <source>
        <dbReference type="ARBA" id="ARBA00022737"/>
    </source>
</evidence>
<dbReference type="GO" id="GO:0003723">
    <property type="term" value="F:RNA binding"/>
    <property type="evidence" value="ECO:0007669"/>
    <property type="project" value="InterPro"/>
</dbReference>
<organism evidence="3 4">
    <name type="scientific">Dillenia turbinata</name>
    <dbReference type="NCBI Taxonomy" id="194707"/>
    <lineage>
        <taxon>Eukaryota</taxon>
        <taxon>Viridiplantae</taxon>
        <taxon>Streptophyta</taxon>
        <taxon>Embryophyta</taxon>
        <taxon>Tracheophyta</taxon>
        <taxon>Spermatophyta</taxon>
        <taxon>Magnoliopsida</taxon>
        <taxon>eudicotyledons</taxon>
        <taxon>Gunneridae</taxon>
        <taxon>Pentapetalae</taxon>
        <taxon>Dilleniales</taxon>
        <taxon>Dilleniaceae</taxon>
        <taxon>Dillenia</taxon>
    </lineage>
</organism>
<comment type="caution">
    <text evidence="3">The sequence shown here is derived from an EMBL/GenBank/DDBJ whole genome shotgun (WGS) entry which is preliminary data.</text>
</comment>
<feature type="repeat" description="PPR" evidence="2">
    <location>
        <begin position="17"/>
        <end position="51"/>
    </location>
</feature>
<dbReference type="PANTHER" id="PTHR47926:SF365">
    <property type="entry name" value="DYW DOMAIN-CONTAINING PROTEIN"/>
    <property type="match status" value="1"/>
</dbReference>
<dbReference type="InterPro" id="IPR002885">
    <property type="entry name" value="PPR_rpt"/>
</dbReference>
<accession>A0AAN8Z6Q8</accession>
<dbReference type="InterPro" id="IPR046848">
    <property type="entry name" value="E_motif"/>
</dbReference>
<sequence>MSNFEIPLSDSNPVHFFRFCVNTLIKAYSNSDVPDQAVVFYSEMVKNGFSPNSFTFVPLFEFSDSYENERYWFTLRPNDTTMVSVIALCVRSARLREGRSVDGFLLKMFLKLSVILQTVVIDMYGKCQRGIASMVSQSEGLSLFAEMVDGIYPNREELHPDEITFIGVLCACARLGQQMDGRNYFKRMIDEFGIKPTFAHHWCMANLFVRHGLIQEALEMIRNLPQNLEDQSPQSQCWAHLLGSSRYEGDVSLGEQIARSLIESEPDNLMCYALPLNVYAAGGQWQEVSMLREMVQERGFERRPGCSLVDLNEIVHKFRLQEKPGMEGLNMLMDKVAQKLCPSPCSSK</sequence>
<dbReference type="NCBIfam" id="TIGR00756">
    <property type="entry name" value="PPR"/>
    <property type="match status" value="1"/>
</dbReference>
<dbReference type="EMBL" id="JBAMMX010000017">
    <property type="protein sequence ID" value="KAK6924525.1"/>
    <property type="molecule type" value="Genomic_DNA"/>
</dbReference>
<evidence type="ECO:0000313" key="3">
    <source>
        <dbReference type="EMBL" id="KAK6924525.1"/>
    </source>
</evidence>
<dbReference type="PROSITE" id="PS51375">
    <property type="entry name" value="PPR"/>
    <property type="match status" value="1"/>
</dbReference>
<dbReference type="Pfam" id="PF13041">
    <property type="entry name" value="PPR_2"/>
    <property type="match status" value="1"/>
</dbReference>
<dbReference type="InterPro" id="IPR011990">
    <property type="entry name" value="TPR-like_helical_dom_sf"/>
</dbReference>
<dbReference type="Gene3D" id="1.25.40.10">
    <property type="entry name" value="Tetratricopeptide repeat domain"/>
    <property type="match status" value="2"/>
</dbReference>
<dbReference type="Proteomes" id="UP001370490">
    <property type="component" value="Unassembled WGS sequence"/>
</dbReference>
<proteinExistence type="predicted"/>
<keyword evidence="4" id="KW-1185">Reference proteome</keyword>
<evidence type="ECO:0000256" key="2">
    <source>
        <dbReference type="PROSITE-ProRule" id="PRU00708"/>
    </source>
</evidence>
<dbReference type="PANTHER" id="PTHR47926">
    <property type="entry name" value="PENTATRICOPEPTIDE REPEAT-CONTAINING PROTEIN"/>
    <property type="match status" value="1"/>
</dbReference>
<protein>
    <submittedName>
        <fullName evidence="3">Pentatricopeptide repeat</fullName>
    </submittedName>
</protein>